<dbReference type="InterPro" id="IPR003689">
    <property type="entry name" value="ZIP"/>
</dbReference>
<feature type="transmembrane region" description="Helical" evidence="5">
    <location>
        <begin position="410"/>
        <end position="436"/>
    </location>
</feature>
<comment type="subcellular location">
    <subcellularLocation>
        <location evidence="1">Membrane</location>
        <topology evidence="1">Multi-pass membrane protein</topology>
    </subcellularLocation>
</comment>
<evidence type="ECO:0000256" key="2">
    <source>
        <dbReference type="ARBA" id="ARBA00022692"/>
    </source>
</evidence>
<accession>A0A9C6WVV5</accession>
<feature type="transmembrane region" description="Helical" evidence="5">
    <location>
        <begin position="377"/>
        <end position="398"/>
    </location>
</feature>
<feature type="transmembrane region" description="Helical" evidence="5">
    <location>
        <begin position="475"/>
        <end position="494"/>
    </location>
</feature>
<dbReference type="AlphaFoldDB" id="A0A9C6WVV5"/>
<feature type="transmembrane region" description="Helical" evidence="5">
    <location>
        <begin position="442"/>
        <end position="463"/>
    </location>
</feature>
<protein>
    <submittedName>
        <fullName evidence="7">Uncharacterized protein LOC113205215</fullName>
    </submittedName>
</protein>
<keyword evidence="6" id="KW-1185">Reference proteome</keyword>
<organism evidence="6 7">
    <name type="scientific">Frankliniella occidentalis</name>
    <name type="common">Western flower thrips</name>
    <name type="synonym">Euthrips occidentalis</name>
    <dbReference type="NCBI Taxonomy" id="133901"/>
    <lineage>
        <taxon>Eukaryota</taxon>
        <taxon>Metazoa</taxon>
        <taxon>Ecdysozoa</taxon>
        <taxon>Arthropoda</taxon>
        <taxon>Hexapoda</taxon>
        <taxon>Insecta</taxon>
        <taxon>Pterygota</taxon>
        <taxon>Neoptera</taxon>
        <taxon>Paraneoptera</taxon>
        <taxon>Thysanoptera</taxon>
        <taxon>Terebrantia</taxon>
        <taxon>Thripoidea</taxon>
        <taxon>Thripidae</taxon>
        <taxon>Frankliniella</taxon>
    </lineage>
</organism>
<evidence type="ECO:0000313" key="6">
    <source>
        <dbReference type="Proteomes" id="UP000504606"/>
    </source>
</evidence>
<dbReference type="PANTHER" id="PTHR11040:SF203">
    <property type="entry name" value="FI18611P1-RELATED"/>
    <property type="match status" value="1"/>
</dbReference>
<dbReference type="GO" id="GO:0005886">
    <property type="term" value="C:plasma membrane"/>
    <property type="evidence" value="ECO:0007669"/>
    <property type="project" value="TreeGrafter"/>
</dbReference>
<keyword evidence="3 5" id="KW-1133">Transmembrane helix</keyword>
<feature type="transmembrane region" description="Helical" evidence="5">
    <location>
        <begin position="44"/>
        <end position="68"/>
    </location>
</feature>
<dbReference type="Pfam" id="PF02535">
    <property type="entry name" value="Zip"/>
    <property type="match status" value="1"/>
</dbReference>
<proteinExistence type="predicted"/>
<evidence type="ECO:0000256" key="5">
    <source>
        <dbReference type="SAM" id="Phobius"/>
    </source>
</evidence>
<dbReference type="RefSeq" id="XP_052123406.1">
    <property type="nucleotide sequence ID" value="XM_052267446.1"/>
</dbReference>
<evidence type="ECO:0000256" key="3">
    <source>
        <dbReference type="ARBA" id="ARBA00022989"/>
    </source>
</evidence>
<dbReference type="OrthoDB" id="448280at2759"/>
<dbReference type="GeneID" id="113205215"/>
<dbReference type="KEGG" id="foc:113205215"/>
<keyword evidence="4 5" id="KW-0472">Membrane</keyword>
<evidence type="ECO:0000313" key="7">
    <source>
        <dbReference type="RefSeq" id="XP_052123406.1"/>
    </source>
</evidence>
<feature type="transmembrane region" description="Helical" evidence="5">
    <location>
        <begin position="98"/>
        <end position="120"/>
    </location>
</feature>
<dbReference type="GO" id="GO:0005385">
    <property type="term" value="F:zinc ion transmembrane transporter activity"/>
    <property type="evidence" value="ECO:0007669"/>
    <property type="project" value="TreeGrafter"/>
</dbReference>
<dbReference type="Proteomes" id="UP000504606">
    <property type="component" value="Unplaced"/>
</dbReference>
<name>A0A9C6WVV5_FRAOC</name>
<keyword evidence="2 5" id="KW-0812">Transmembrane</keyword>
<reference evidence="7" key="2">
    <citation type="submission" date="2025-08" db="UniProtKB">
        <authorList>
            <consortium name="RefSeq"/>
        </authorList>
    </citation>
    <scope>IDENTIFICATION</scope>
    <source>
        <tissue evidence="7">Whole organism</tissue>
    </source>
</reference>
<gene>
    <name evidence="7" type="primary">LOC113205215</name>
</gene>
<feature type="transmembrane region" description="Helical" evidence="5">
    <location>
        <begin position="352"/>
        <end position="371"/>
    </location>
</feature>
<evidence type="ECO:0000256" key="4">
    <source>
        <dbReference type="ARBA" id="ARBA00023136"/>
    </source>
</evidence>
<sequence>MLEEILGAVRAWWNGSSNAILNATAAPALADGVGDHTLVAKVTAMAVLGLASLTLGLLPLKLAVWLGWDRQATRKPASAAGAAEALHSHGSPAGGGGALLSVLLCFGGGVLMCTTFVHMLPEVTEAFSELEEDGSVTGSLAHTAPHLLMCAGFFIMYLVEELVHMYLHWRSHKHGHSHGDHEHATGAGDARNSVIHNNLANVAVVANDAEDIKKSPIKSLKWSARECKPSTVVLEYSDGTEVKSEVPNEFLVSAVTFSTPWGLQQTPAAEKQYLRVDAERPCRKGVPRLRRMSALCHKVHHDHTLEPELVSANLPDFMAGANHHSHAIPVSGAAEPDPESGDDAVVSAMRGLLIVLALSVHELFEGLAVGLEGSTSNVWYMLMAVACHKLVIAFCIGVELVAMRTKMPLHILYVATFALVSPLGIGVGILVTASYAGVEGGVVPAFLQGLATGTLLYVVFFEILERQRACGHSGLRQYLAVLLGFLVMFGLTFIGGHEHHHHHHDGETSDQLLSNQNYTVLHTE</sequence>
<evidence type="ECO:0000256" key="1">
    <source>
        <dbReference type="ARBA" id="ARBA00004141"/>
    </source>
</evidence>
<feature type="transmembrane region" description="Helical" evidence="5">
    <location>
        <begin position="140"/>
        <end position="159"/>
    </location>
</feature>
<reference evidence="7" key="1">
    <citation type="journal article" date="2018" name="Proc. Natl. Acad. Sci. U.S.A.">
        <title>Phylogenomics and the evolution of hemipteroid insects.</title>
        <authorList>
            <person name="Johnson K.P."/>
            <person name="Dietrich C.H."/>
            <person name="Friedrich F."/>
            <person name="Beutel R.G."/>
            <person name="Wipfler B."/>
            <person name="Peters R.S."/>
            <person name="Allen J.M."/>
            <person name="Petersen M."/>
            <person name="Donath A."/>
            <person name="Walden K.K."/>
            <person name="Kozlov A.M."/>
            <person name="Podsiadlowski L."/>
            <person name="Mayer C."/>
            <person name="Meusemann K."/>
            <person name="Vasilikopoulos A."/>
            <person name="Waterhouse R.M."/>
            <person name="Cameron S.L."/>
            <person name="Weirauch C."/>
            <person name="Swanson D.R."/>
            <person name="Percy D.M."/>
            <person name="Hardy N.B."/>
            <person name="Terry I."/>
            <person name="Liu S."/>
            <person name="Zhou X."/>
            <person name="Misof B."/>
            <person name="Robertson H.M."/>
            <person name="Yoshizawa K."/>
        </authorList>
    </citation>
    <scope>NUCLEOTIDE SEQUENCE</scope>
    <source>
        <tissue evidence="7">Whole organism</tissue>
    </source>
</reference>
<dbReference type="PANTHER" id="PTHR11040">
    <property type="entry name" value="ZINC/IRON TRANSPORTER"/>
    <property type="match status" value="1"/>
</dbReference>